<dbReference type="AlphaFoldDB" id="A0A6G7CPK0"/>
<keyword evidence="2" id="KW-1185">Reference proteome</keyword>
<gene>
    <name evidence="1" type="ORF">G5S32_18585</name>
</gene>
<organism evidence="1 2">
    <name type="scientific">Vibrio ziniensis</name>
    <dbReference type="NCBI Taxonomy" id="2711221"/>
    <lineage>
        <taxon>Bacteria</taxon>
        <taxon>Pseudomonadati</taxon>
        <taxon>Pseudomonadota</taxon>
        <taxon>Gammaproteobacteria</taxon>
        <taxon>Vibrionales</taxon>
        <taxon>Vibrionaceae</taxon>
        <taxon>Vibrio</taxon>
    </lineage>
</organism>
<dbReference type="KEGG" id="vzi:G5S32_18585"/>
<evidence type="ECO:0000313" key="1">
    <source>
        <dbReference type="EMBL" id="QIH43983.1"/>
    </source>
</evidence>
<dbReference type="Proteomes" id="UP000503003">
    <property type="component" value="Chromosome 2"/>
</dbReference>
<proteinExistence type="predicted"/>
<dbReference type="PROSITE" id="PS51257">
    <property type="entry name" value="PROKAR_LIPOPROTEIN"/>
    <property type="match status" value="1"/>
</dbReference>
<name>A0A6G7CPK0_9VIBR</name>
<accession>A0A6G7CPK0</accession>
<dbReference type="RefSeq" id="WP_165313648.1">
    <property type="nucleotide sequence ID" value="NZ_CP049332.1"/>
</dbReference>
<sequence length="163" mass="17966">MKYTAILTTAALLTLSGCQSTKSPEEEAMLSNLCMTGDSADQMISMETFNEAVMQCGGYEIFTEDMLSDKKFSFSFSDSGARELTFSSDGSVKYYKAKKGTTEALKWVITDKGNLVLTWDDGYKWEWVLMSEKSNVMAIKTFAWAADGSDKEIITLVAVSSAI</sequence>
<evidence type="ECO:0000313" key="2">
    <source>
        <dbReference type="Proteomes" id="UP000503003"/>
    </source>
</evidence>
<protein>
    <submittedName>
        <fullName evidence="1">Uncharacterized protein</fullName>
    </submittedName>
</protein>
<reference evidence="1 2" key="1">
    <citation type="submission" date="2020-02" db="EMBL/GenBank/DDBJ databases">
        <title>A complete genome of a marine bacterium Vibrio sp. ZWAL4003 isolated from the mangrove sediment with the ability to degrade polysaccharides.</title>
        <authorList>
            <person name="Wu J."/>
            <person name="Qu W."/>
            <person name="Zeng R."/>
        </authorList>
    </citation>
    <scope>NUCLEOTIDE SEQUENCE [LARGE SCALE GENOMIC DNA]</scope>
    <source>
        <strain evidence="1 2">ZWAL4003</strain>
    </source>
</reference>
<dbReference type="EMBL" id="CP049332">
    <property type="protein sequence ID" value="QIH43983.1"/>
    <property type="molecule type" value="Genomic_DNA"/>
</dbReference>